<accession>A0A399EBQ9</accession>
<name>A0A399EBQ9_9DEIN</name>
<dbReference type="OrthoDB" id="34401at2"/>
<dbReference type="PROSITE" id="PS51257">
    <property type="entry name" value="PROKAR_LIPOPROTEIN"/>
    <property type="match status" value="1"/>
</dbReference>
<reference evidence="1 2" key="1">
    <citation type="submission" date="2018-08" db="EMBL/GenBank/DDBJ databases">
        <title>Meiothermus cateniformans JCM 15151 genome sequencing project.</title>
        <authorList>
            <person name="Da Costa M.S."/>
            <person name="Albuquerque L."/>
            <person name="Raposo P."/>
            <person name="Froufe H.J.C."/>
            <person name="Barroso C.S."/>
            <person name="Egas C."/>
        </authorList>
    </citation>
    <scope>NUCLEOTIDE SEQUENCE [LARGE SCALE GENOMIC DNA]</scope>
    <source>
        <strain evidence="1 2">JCM 15151</strain>
    </source>
</reference>
<dbReference type="AlphaFoldDB" id="A0A399EBQ9"/>
<dbReference type="EMBL" id="QWKX01000003">
    <property type="protein sequence ID" value="RIH79751.1"/>
    <property type="molecule type" value="Genomic_DNA"/>
</dbReference>
<organism evidence="1 2">
    <name type="scientific">Meiothermus taiwanensis</name>
    <dbReference type="NCBI Taxonomy" id="172827"/>
    <lineage>
        <taxon>Bacteria</taxon>
        <taxon>Thermotogati</taxon>
        <taxon>Deinococcota</taxon>
        <taxon>Deinococci</taxon>
        <taxon>Thermales</taxon>
        <taxon>Thermaceae</taxon>
        <taxon>Meiothermus</taxon>
    </lineage>
</organism>
<sequence length="134" mass="15444">MRGWLWLLPLLLSACVVGVRPEPAPPPPVRPVPQTSSFVLNARLGLPPYPGSVAIKREERDGSSEAEFETRDPLEQVYTFFHNWLTSRGWVRTRLEYKGPASQLEAEYRRGTERFKLELDRQGQSGRYKLEIDF</sequence>
<protein>
    <recommendedName>
        <fullName evidence="3">Lipoprotein</fullName>
    </recommendedName>
</protein>
<dbReference type="RefSeq" id="WP_119361402.1">
    <property type="nucleotide sequence ID" value="NZ_JBHSXZ010000003.1"/>
</dbReference>
<dbReference type="Proteomes" id="UP000266089">
    <property type="component" value="Unassembled WGS sequence"/>
</dbReference>
<comment type="caution">
    <text evidence="1">The sequence shown here is derived from an EMBL/GenBank/DDBJ whole genome shotgun (WGS) entry which is preliminary data.</text>
</comment>
<proteinExistence type="predicted"/>
<evidence type="ECO:0008006" key="3">
    <source>
        <dbReference type="Google" id="ProtNLM"/>
    </source>
</evidence>
<evidence type="ECO:0000313" key="2">
    <source>
        <dbReference type="Proteomes" id="UP000266089"/>
    </source>
</evidence>
<gene>
    <name evidence="1" type="ORF">Mcate_00188</name>
</gene>
<evidence type="ECO:0000313" key="1">
    <source>
        <dbReference type="EMBL" id="RIH79751.1"/>
    </source>
</evidence>